<dbReference type="OrthoDB" id="311404at2759"/>
<accession>A0A8S1W1E3</accession>
<dbReference type="EMBL" id="CAJJDP010000077">
    <property type="protein sequence ID" value="CAD8181949.1"/>
    <property type="molecule type" value="Genomic_DNA"/>
</dbReference>
<keyword evidence="2" id="KW-1185">Reference proteome</keyword>
<dbReference type="Proteomes" id="UP000683925">
    <property type="component" value="Unassembled WGS sequence"/>
</dbReference>
<sequence length="297" mass="35649">MSDDQIEIYYTFQNKTQTIRVKLNVLIYPMFQILLGIHPDEFVIIIDNDYNQIIKRFQIFSQIKNNHYYIYNVKDLLKEKFLVAEKIANDKKQYEQIVKGNKQQEQIAKDCKQQEQIANDINYSEKIQQSTNNKQIITKPIIYASLAKDELKDIYQSAQLEIQQICYYCKKIIEENQIQLTCYHHLHLECFTMLIQNQIQNNSPRLLCLCNQYIKSQLIQNYIHDENLIEQYFNNQLKYIQKGQTKQFKICQKSEQCPFFYIETDNQSVSYCEQCDQQTQTLASYIKLNFVQIYKSY</sequence>
<dbReference type="AlphaFoldDB" id="A0A8S1W1E3"/>
<evidence type="ECO:0000313" key="2">
    <source>
        <dbReference type="Proteomes" id="UP000683925"/>
    </source>
</evidence>
<evidence type="ECO:0000313" key="1">
    <source>
        <dbReference type="EMBL" id="CAD8181949.1"/>
    </source>
</evidence>
<evidence type="ECO:0008006" key="3">
    <source>
        <dbReference type="Google" id="ProtNLM"/>
    </source>
</evidence>
<organism evidence="1 2">
    <name type="scientific">Paramecium octaurelia</name>
    <dbReference type="NCBI Taxonomy" id="43137"/>
    <lineage>
        <taxon>Eukaryota</taxon>
        <taxon>Sar</taxon>
        <taxon>Alveolata</taxon>
        <taxon>Ciliophora</taxon>
        <taxon>Intramacronucleata</taxon>
        <taxon>Oligohymenophorea</taxon>
        <taxon>Peniculida</taxon>
        <taxon>Parameciidae</taxon>
        <taxon>Paramecium</taxon>
    </lineage>
</organism>
<proteinExistence type="predicted"/>
<dbReference type="OMA" id="IIIDNDY"/>
<protein>
    <recommendedName>
        <fullName evidence="3">RING-type domain-containing protein</fullName>
    </recommendedName>
</protein>
<name>A0A8S1W1E3_PAROT</name>
<reference evidence="1" key="1">
    <citation type="submission" date="2021-01" db="EMBL/GenBank/DDBJ databases">
        <authorList>
            <consortium name="Genoscope - CEA"/>
            <person name="William W."/>
        </authorList>
    </citation>
    <scope>NUCLEOTIDE SEQUENCE</scope>
</reference>
<comment type="caution">
    <text evidence="1">The sequence shown here is derived from an EMBL/GenBank/DDBJ whole genome shotgun (WGS) entry which is preliminary data.</text>
</comment>
<gene>
    <name evidence="1" type="ORF">POCTA_138.1.T0780027</name>
</gene>